<reference evidence="2" key="1">
    <citation type="journal article" date="2022" name="Mol. Ecol. Resour.">
        <title>The genomes of chicory, endive, great burdock and yacon provide insights into Asteraceae palaeo-polyploidization history and plant inulin production.</title>
        <authorList>
            <person name="Fan W."/>
            <person name="Wang S."/>
            <person name="Wang H."/>
            <person name="Wang A."/>
            <person name="Jiang F."/>
            <person name="Liu H."/>
            <person name="Zhao H."/>
            <person name="Xu D."/>
            <person name="Zhang Y."/>
        </authorList>
    </citation>
    <scope>NUCLEOTIDE SEQUENCE [LARGE SCALE GENOMIC DNA]</scope>
    <source>
        <strain evidence="2">cv. Punajuju</strain>
    </source>
</reference>
<dbReference type="Proteomes" id="UP001055811">
    <property type="component" value="Linkage Group LG07"/>
</dbReference>
<protein>
    <submittedName>
        <fullName evidence="1">Uncharacterized protein</fullName>
    </submittedName>
</protein>
<gene>
    <name evidence="1" type="ORF">L2E82_41240</name>
</gene>
<proteinExistence type="predicted"/>
<name>A0ACB9ANQ5_CICIN</name>
<sequence length="69" mass="8706">MPIIKEKKLCASHESHPLARQTKHTYRGRRIHIHIDIERERVRQISDKRERERERERERDFTWKLQMIF</sequence>
<evidence type="ECO:0000313" key="1">
    <source>
        <dbReference type="EMBL" id="KAI3711270.1"/>
    </source>
</evidence>
<accession>A0ACB9ANQ5</accession>
<reference evidence="1 2" key="2">
    <citation type="journal article" date="2022" name="Mol. Ecol. Resour.">
        <title>The genomes of chicory, endive, great burdock and yacon provide insights into Asteraceae paleo-polyploidization history and plant inulin production.</title>
        <authorList>
            <person name="Fan W."/>
            <person name="Wang S."/>
            <person name="Wang H."/>
            <person name="Wang A."/>
            <person name="Jiang F."/>
            <person name="Liu H."/>
            <person name="Zhao H."/>
            <person name="Xu D."/>
            <person name="Zhang Y."/>
        </authorList>
    </citation>
    <scope>NUCLEOTIDE SEQUENCE [LARGE SCALE GENOMIC DNA]</scope>
    <source>
        <strain evidence="2">cv. Punajuju</strain>
        <tissue evidence="1">Leaves</tissue>
    </source>
</reference>
<evidence type="ECO:0000313" key="2">
    <source>
        <dbReference type="Proteomes" id="UP001055811"/>
    </source>
</evidence>
<organism evidence="1 2">
    <name type="scientific">Cichorium intybus</name>
    <name type="common">Chicory</name>
    <dbReference type="NCBI Taxonomy" id="13427"/>
    <lineage>
        <taxon>Eukaryota</taxon>
        <taxon>Viridiplantae</taxon>
        <taxon>Streptophyta</taxon>
        <taxon>Embryophyta</taxon>
        <taxon>Tracheophyta</taxon>
        <taxon>Spermatophyta</taxon>
        <taxon>Magnoliopsida</taxon>
        <taxon>eudicotyledons</taxon>
        <taxon>Gunneridae</taxon>
        <taxon>Pentapetalae</taxon>
        <taxon>asterids</taxon>
        <taxon>campanulids</taxon>
        <taxon>Asterales</taxon>
        <taxon>Asteraceae</taxon>
        <taxon>Cichorioideae</taxon>
        <taxon>Cichorieae</taxon>
        <taxon>Cichoriinae</taxon>
        <taxon>Cichorium</taxon>
    </lineage>
</organism>
<comment type="caution">
    <text evidence="1">The sequence shown here is derived from an EMBL/GenBank/DDBJ whole genome shotgun (WGS) entry which is preliminary data.</text>
</comment>
<keyword evidence="2" id="KW-1185">Reference proteome</keyword>
<dbReference type="EMBL" id="CM042015">
    <property type="protein sequence ID" value="KAI3711270.1"/>
    <property type="molecule type" value="Genomic_DNA"/>
</dbReference>